<dbReference type="EMBL" id="QGLE01000006">
    <property type="protein sequence ID" value="PWR22508.1"/>
    <property type="molecule type" value="Genomic_DNA"/>
</dbReference>
<evidence type="ECO:0000313" key="2">
    <source>
        <dbReference type="EMBL" id="PWR22508.1"/>
    </source>
</evidence>
<name>A0A317E5W9_9PROT</name>
<gene>
    <name evidence="2" type="ORF">DKG74_11555</name>
</gene>
<dbReference type="Proteomes" id="UP000245461">
    <property type="component" value="Unassembled WGS sequence"/>
</dbReference>
<feature type="region of interest" description="Disordered" evidence="1">
    <location>
        <begin position="73"/>
        <end position="96"/>
    </location>
</feature>
<organism evidence="2 3">
    <name type="scientific">Zavarzinia aquatilis</name>
    <dbReference type="NCBI Taxonomy" id="2211142"/>
    <lineage>
        <taxon>Bacteria</taxon>
        <taxon>Pseudomonadati</taxon>
        <taxon>Pseudomonadota</taxon>
        <taxon>Alphaproteobacteria</taxon>
        <taxon>Rhodospirillales</taxon>
        <taxon>Zavarziniaceae</taxon>
        <taxon>Zavarzinia</taxon>
    </lineage>
</organism>
<evidence type="ECO:0000256" key="1">
    <source>
        <dbReference type="SAM" id="MobiDB-lite"/>
    </source>
</evidence>
<dbReference type="AlphaFoldDB" id="A0A317E5W9"/>
<evidence type="ECO:0000313" key="3">
    <source>
        <dbReference type="Proteomes" id="UP000245461"/>
    </source>
</evidence>
<proteinExistence type="predicted"/>
<comment type="caution">
    <text evidence="2">The sequence shown here is derived from an EMBL/GenBank/DDBJ whole genome shotgun (WGS) entry which is preliminary data.</text>
</comment>
<reference evidence="2 3" key="1">
    <citation type="submission" date="2018-05" db="EMBL/GenBank/DDBJ databases">
        <title>Zavarzinia sp. HR-AS.</title>
        <authorList>
            <person name="Lee Y."/>
            <person name="Jeon C.O."/>
        </authorList>
    </citation>
    <scope>NUCLEOTIDE SEQUENCE [LARGE SCALE GENOMIC DNA]</scope>
    <source>
        <strain evidence="2 3">HR-AS</strain>
    </source>
</reference>
<protein>
    <submittedName>
        <fullName evidence="2">Uncharacterized protein</fullName>
    </submittedName>
</protein>
<accession>A0A317E5W9</accession>
<sequence>MRGGRRGGRGRGGRRRLHRRIADRVLNRLGGIVHRIAGRLGGAVERFARGLGGIVDRLAGILAHLFGRAGLRRGGGRRGGGRGGRRRSRGGRGRGGGRLLLGRTFLLAVVTGGKAAGKQKRESNGRNLHDSPHRLVRLFDVDMGNNPARANLILGRFVQFTDRLAPNSSAHCFSCLISRHEPGQCQRGDGLP</sequence>
<keyword evidence="3" id="KW-1185">Reference proteome</keyword>
<feature type="compositionally biased region" description="Basic residues" evidence="1">
    <location>
        <begin position="73"/>
        <end position="92"/>
    </location>
</feature>